<accession>A0A3G3BVH2</accession>
<reference evidence="1 2" key="1">
    <citation type="submission" date="2018-09" db="EMBL/GenBank/DDBJ databases">
        <title>Comparative Genomic Analysis of Eight Novel Haloalkaliphilic Bacteriophages from Lake Elmenteita, Kenya.</title>
        <authorList>
            <person name="Akhwale J.K."/>
        </authorList>
    </citation>
    <scope>NUCLEOTIDE SEQUENCE [LARGE SCALE GENOMIC DNA]</scope>
</reference>
<sequence>MSVRYGLKEVANVIFFDIATNKPAILFDTLKVSTIENESESAEARGGQGNGRLLSWDYGRTATLNMQDALLSDSSLAMLSGNAVKKNDVRVVGRETLTVIAGGVELKETPITGTVTIFKSQNGIMTEEIADITVEGKTITITGASEGDQVLAFYEYTVESGASQITFSANAFPATYRVVGDTIVRGEDGLDRKMQFVIPRAKLQSAFSLTMDVENVSTFDFNLDVMVESGTGRLYDIIRLGN</sequence>
<dbReference type="Proteomes" id="UP000274199">
    <property type="component" value="Segment"/>
</dbReference>
<gene>
    <name evidence="1" type="ORF">vBBcoS136_00140</name>
</gene>
<organism evidence="1 2">
    <name type="scientific">Bacillus phage vB_BcoS-136</name>
    <dbReference type="NCBI Taxonomy" id="2419619"/>
    <lineage>
        <taxon>Viruses</taxon>
        <taxon>Duplodnaviria</taxon>
        <taxon>Heunggongvirae</taxon>
        <taxon>Uroviricota</taxon>
        <taxon>Caudoviricetes</taxon>
        <taxon>Heleneionescovirinae</taxon>
        <taxon>Kenyattavirus</taxon>
        <taxon>Kenyattavirus kv136</taxon>
    </lineage>
</organism>
<name>A0A3G3BVH2_9CAUD</name>
<proteinExistence type="predicted"/>
<dbReference type="EMBL" id="MH884508">
    <property type="protein sequence ID" value="AYP68255.1"/>
    <property type="molecule type" value="Genomic_DNA"/>
</dbReference>
<evidence type="ECO:0000313" key="2">
    <source>
        <dbReference type="Proteomes" id="UP000274199"/>
    </source>
</evidence>
<evidence type="ECO:0000313" key="1">
    <source>
        <dbReference type="EMBL" id="AYP68255.1"/>
    </source>
</evidence>
<keyword evidence="2" id="KW-1185">Reference proteome</keyword>
<protein>
    <recommendedName>
        <fullName evidence="3">Tail tube protein</fullName>
    </recommendedName>
</protein>
<evidence type="ECO:0008006" key="3">
    <source>
        <dbReference type="Google" id="ProtNLM"/>
    </source>
</evidence>